<keyword evidence="11" id="KW-1185">Reference proteome</keyword>
<organism evidence="10 11">
    <name type="scientific">Serendipita indica (strain DSM 11827)</name>
    <name type="common">Root endophyte fungus</name>
    <name type="synonym">Piriformospora indica</name>
    <dbReference type="NCBI Taxonomy" id="1109443"/>
    <lineage>
        <taxon>Eukaryota</taxon>
        <taxon>Fungi</taxon>
        <taxon>Dikarya</taxon>
        <taxon>Basidiomycota</taxon>
        <taxon>Agaricomycotina</taxon>
        <taxon>Agaricomycetes</taxon>
        <taxon>Sebacinales</taxon>
        <taxon>Serendipitaceae</taxon>
        <taxon>Serendipita</taxon>
    </lineage>
</organism>
<reference evidence="10 11" key="1">
    <citation type="journal article" date="2011" name="PLoS Pathog.">
        <title>Endophytic Life Strategies Decoded by Genome and Transcriptome Analyses of the Mutualistic Root Symbiont Piriformospora indica.</title>
        <authorList>
            <person name="Zuccaro A."/>
            <person name="Lahrmann U."/>
            <person name="Guldener U."/>
            <person name="Langen G."/>
            <person name="Pfiffi S."/>
            <person name="Biedenkopf D."/>
            <person name="Wong P."/>
            <person name="Samans B."/>
            <person name="Grimm C."/>
            <person name="Basiewicz M."/>
            <person name="Murat C."/>
            <person name="Martin F."/>
            <person name="Kogel K.H."/>
        </authorList>
    </citation>
    <scope>NUCLEOTIDE SEQUENCE [LARGE SCALE GENOMIC DNA]</scope>
    <source>
        <strain evidence="10 11">DSM 11827</strain>
    </source>
</reference>
<protein>
    <recommendedName>
        <fullName evidence="8">Protein BTN</fullName>
    </recommendedName>
</protein>
<keyword evidence="4 8" id="KW-0812">Transmembrane</keyword>
<dbReference type="InParanoid" id="G4TMV4"/>
<evidence type="ECO:0000256" key="6">
    <source>
        <dbReference type="ARBA" id="ARBA00022989"/>
    </source>
</evidence>
<evidence type="ECO:0000256" key="2">
    <source>
        <dbReference type="ARBA" id="ARBA00007467"/>
    </source>
</evidence>
<comment type="caution">
    <text evidence="8">Lacks conserved residue(s) required for the propagation of feature annotation.</text>
</comment>
<gene>
    <name evidence="10" type="ORF">PIIN_06581</name>
</gene>
<keyword evidence="3" id="KW-0813">Transport</keyword>
<evidence type="ECO:0000256" key="5">
    <source>
        <dbReference type="ARBA" id="ARBA00022970"/>
    </source>
</evidence>
<evidence type="ECO:0000256" key="4">
    <source>
        <dbReference type="ARBA" id="ARBA00022692"/>
    </source>
</evidence>
<dbReference type="GO" id="GO:0006865">
    <property type="term" value="P:amino acid transport"/>
    <property type="evidence" value="ECO:0007669"/>
    <property type="project" value="UniProtKB-KW"/>
</dbReference>
<name>G4TMV4_SERID</name>
<evidence type="ECO:0000256" key="7">
    <source>
        <dbReference type="ARBA" id="ARBA00023136"/>
    </source>
</evidence>
<proteinExistence type="inferred from homology"/>
<feature type="transmembrane region" description="Helical" evidence="8">
    <location>
        <begin position="75"/>
        <end position="93"/>
    </location>
</feature>
<evidence type="ECO:0000256" key="9">
    <source>
        <dbReference type="SAM" id="MobiDB-lite"/>
    </source>
</evidence>
<feature type="transmembrane region" description="Helical" evidence="8">
    <location>
        <begin position="42"/>
        <end position="63"/>
    </location>
</feature>
<dbReference type="HOGENOM" id="CLU_029663_3_1_1"/>
<dbReference type="STRING" id="1109443.G4TMV4"/>
<evidence type="ECO:0000313" key="11">
    <source>
        <dbReference type="Proteomes" id="UP000007148"/>
    </source>
</evidence>
<evidence type="ECO:0000256" key="1">
    <source>
        <dbReference type="ARBA" id="ARBA00004127"/>
    </source>
</evidence>
<dbReference type="FunCoup" id="G4TMV4">
    <property type="interactions" value="91"/>
</dbReference>
<feature type="transmembrane region" description="Helical" evidence="8">
    <location>
        <begin position="189"/>
        <end position="211"/>
    </location>
</feature>
<comment type="caution">
    <text evidence="10">The sequence shown here is derived from an EMBL/GenBank/DDBJ whole genome shotgun (WGS) entry which is preliminary data.</text>
</comment>
<dbReference type="OMA" id="WLCNWQV"/>
<comment type="similarity">
    <text evidence="2 8">Belongs to the battenin family.</text>
</comment>
<dbReference type="SUPFAM" id="SSF103473">
    <property type="entry name" value="MFS general substrate transporter"/>
    <property type="match status" value="1"/>
</dbReference>
<keyword evidence="6 8" id="KW-1133">Transmembrane helix</keyword>
<feature type="transmembrane region" description="Helical" evidence="8">
    <location>
        <begin position="129"/>
        <end position="150"/>
    </location>
</feature>
<dbReference type="OrthoDB" id="5965864at2759"/>
<dbReference type="GO" id="GO:0005774">
    <property type="term" value="C:vacuolar membrane"/>
    <property type="evidence" value="ECO:0007669"/>
    <property type="project" value="UniProtKB-SubCell"/>
</dbReference>
<evidence type="ECO:0000256" key="3">
    <source>
        <dbReference type="ARBA" id="ARBA00022448"/>
    </source>
</evidence>
<dbReference type="EMBL" id="CAFZ01000175">
    <property type="protein sequence ID" value="CCA72644.1"/>
    <property type="molecule type" value="Genomic_DNA"/>
</dbReference>
<comment type="subcellular location">
    <subcellularLocation>
        <location evidence="1">Endomembrane system</location>
        <topology evidence="1">Multi-pass membrane protein</topology>
    </subcellularLocation>
    <subcellularLocation>
        <location evidence="8">Vacuole membrane</location>
        <topology evidence="8">Multi-pass membrane protein</topology>
    </subcellularLocation>
</comment>
<dbReference type="PRINTS" id="PR01315">
    <property type="entry name" value="BATTENIN"/>
</dbReference>
<keyword evidence="8" id="KW-0926">Vacuole</keyword>
<accession>G4TMV4</accession>
<sequence>MHRAEQGIELEEIMTRRNTASEETSSPNEYSLVQDTSLRRRLAFSFFLLGLVNNVLYVIILSAALDLVASVPKGLVLFCNIAPSLVAKVGWPYLLKGEIRYQRRIIGCCSLSFIGMVMVGSFDHLLFKLLGICCASFSCGLGEITFLQLITRYHPSTLMAHCVGYFASGTGAAGLVGAALWWLLRQIGVQIGIFICSLLPFALPLVWFFIIPQPESMSTSQRVAAGYASVPIEEETDDESAAVLDPAQIAPVALTADDKWALLSPVLAKYMLPLFSVYLFEYIINQGVSPTLLYPVPNPYAPKVWQFLIKDLKDYYPLWQLVYQTFVFLSRSSLTFGLPPIPVKFLALPAIIQGMILIILTTESAAAIFGQHGATLDLLLISLEGLCGGLAYVNVYYHLGHEEVDPVVVRDSSVANEHGQTSSAVQASNSTSAAPPVRDPVTDAQWRQQAKEFRMGSMGFADSFGILLASLIAMPTEVGLCRLQELRGDILCLKV</sequence>
<feature type="region of interest" description="Disordered" evidence="9">
    <location>
        <begin position="420"/>
        <end position="441"/>
    </location>
</feature>
<dbReference type="Pfam" id="PF02487">
    <property type="entry name" value="CLN3"/>
    <property type="match status" value="1"/>
</dbReference>
<dbReference type="PANTHER" id="PTHR10981:SF0">
    <property type="entry name" value="BATTENIN"/>
    <property type="match status" value="1"/>
</dbReference>
<dbReference type="Proteomes" id="UP000007148">
    <property type="component" value="Unassembled WGS sequence"/>
</dbReference>
<evidence type="ECO:0000313" key="10">
    <source>
        <dbReference type="EMBL" id="CCA72644.1"/>
    </source>
</evidence>
<dbReference type="GO" id="GO:0051453">
    <property type="term" value="P:regulation of intracellular pH"/>
    <property type="evidence" value="ECO:0007669"/>
    <property type="project" value="TreeGrafter"/>
</dbReference>
<dbReference type="InterPro" id="IPR003492">
    <property type="entry name" value="Battenin_disease_Cln3"/>
</dbReference>
<feature type="transmembrane region" description="Helical" evidence="8">
    <location>
        <begin position="162"/>
        <end position="183"/>
    </location>
</feature>
<evidence type="ECO:0000256" key="8">
    <source>
        <dbReference type="RuleBase" id="RU361113"/>
    </source>
</evidence>
<dbReference type="PANTHER" id="PTHR10981">
    <property type="entry name" value="BATTENIN"/>
    <property type="match status" value="1"/>
</dbReference>
<dbReference type="eggNOG" id="KOG3880">
    <property type="taxonomic scope" value="Eukaryota"/>
</dbReference>
<keyword evidence="5" id="KW-0029">Amino-acid transport</keyword>
<feature type="compositionally biased region" description="Polar residues" evidence="9">
    <location>
        <begin position="420"/>
        <end position="433"/>
    </location>
</feature>
<dbReference type="AlphaFoldDB" id="G4TMV4"/>
<keyword evidence="7 8" id="KW-0472">Membrane</keyword>
<dbReference type="GO" id="GO:0012505">
    <property type="term" value="C:endomembrane system"/>
    <property type="evidence" value="ECO:0007669"/>
    <property type="project" value="UniProtKB-SubCell"/>
</dbReference>
<dbReference type="InterPro" id="IPR036259">
    <property type="entry name" value="MFS_trans_sf"/>
</dbReference>